<keyword evidence="2" id="KW-1185">Reference proteome</keyword>
<feature type="non-terminal residue" evidence="1">
    <location>
        <position position="1"/>
    </location>
</feature>
<gene>
    <name evidence="1" type="ORF">RPERSI_LOCUS698</name>
</gene>
<comment type="caution">
    <text evidence="1">The sequence shown here is derived from an EMBL/GenBank/DDBJ whole genome shotgun (WGS) entry which is preliminary data.</text>
</comment>
<dbReference type="EMBL" id="CAJVQC010000550">
    <property type="protein sequence ID" value="CAG8473851.1"/>
    <property type="molecule type" value="Genomic_DNA"/>
</dbReference>
<organism evidence="1 2">
    <name type="scientific">Racocetra persica</name>
    <dbReference type="NCBI Taxonomy" id="160502"/>
    <lineage>
        <taxon>Eukaryota</taxon>
        <taxon>Fungi</taxon>
        <taxon>Fungi incertae sedis</taxon>
        <taxon>Mucoromycota</taxon>
        <taxon>Glomeromycotina</taxon>
        <taxon>Glomeromycetes</taxon>
        <taxon>Diversisporales</taxon>
        <taxon>Gigasporaceae</taxon>
        <taxon>Racocetra</taxon>
    </lineage>
</organism>
<accession>A0ACA9KHE0</accession>
<name>A0ACA9KHE0_9GLOM</name>
<proteinExistence type="predicted"/>
<evidence type="ECO:0000313" key="2">
    <source>
        <dbReference type="Proteomes" id="UP000789920"/>
    </source>
</evidence>
<dbReference type="Proteomes" id="UP000789920">
    <property type="component" value="Unassembled WGS sequence"/>
</dbReference>
<evidence type="ECO:0000313" key="1">
    <source>
        <dbReference type="EMBL" id="CAG8473851.1"/>
    </source>
</evidence>
<reference evidence="1" key="1">
    <citation type="submission" date="2021-06" db="EMBL/GenBank/DDBJ databases">
        <authorList>
            <person name="Kallberg Y."/>
            <person name="Tangrot J."/>
            <person name="Rosling A."/>
        </authorList>
    </citation>
    <scope>NUCLEOTIDE SEQUENCE</scope>
    <source>
        <strain evidence="1">MA461A</strain>
    </source>
</reference>
<protein>
    <submittedName>
        <fullName evidence="1">25155_t:CDS:1</fullName>
    </submittedName>
</protein>
<sequence>AWFPTIEENSPILVFFKYFNPDTQSLEGVCYLYFQKFDKVGDIIPILCKKKNFPSHTHLKIYEEITQNIIAEKNPELTFQQSEIQDGDIICFQKALTEQEVQEHTTAGRIYDIPTFYELLVMRVVVQFKPKNKDHKQGPEFEVRMYYNEVSDRNSYESDPLTLRFTTAHPTTGTYKTVIKSTTTQTLSEMLQTNYPLNSANLLYYEMLDINIILSDYGLTDEFLGLNHMDKTGHVGK</sequence>